<dbReference type="PANTHER" id="PTHR11138">
    <property type="entry name" value="METHIONYL-TRNA FORMYLTRANSFERASE"/>
    <property type="match status" value="1"/>
</dbReference>
<dbReference type="InterPro" id="IPR036477">
    <property type="entry name" value="Formyl_transf_N_sf"/>
</dbReference>
<dbReference type="PANTHER" id="PTHR11138:SF5">
    <property type="entry name" value="METHIONYL-TRNA FORMYLTRANSFERASE, MITOCHONDRIAL"/>
    <property type="match status" value="1"/>
</dbReference>
<proteinExistence type="predicted"/>
<name>I4C249_DESTA</name>
<dbReference type="HOGENOM" id="CLU_1084741_0_0_7"/>
<dbReference type="Pfam" id="PF00551">
    <property type="entry name" value="Formyl_trans_N"/>
    <property type="match status" value="1"/>
</dbReference>
<dbReference type="eggNOG" id="COG0223">
    <property type="taxonomic scope" value="Bacteria"/>
</dbReference>
<dbReference type="SUPFAM" id="SSF53328">
    <property type="entry name" value="Formyltransferase"/>
    <property type="match status" value="1"/>
</dbReference>
<dbReference type="Gene3D" id="3.40.50.12230">
    <property type="match status" value="1"/>
</dbReference>
<protein>
    <submittedName>
        <fullName evidence="2">Methionyl-tRNA formyltransferase</fullName>
    </submittedName>
</protein>
<dbReference type="Proteomes" id="UP000006055">
    <property type="component" value="Chromosome"/>
</dbReference>
<organism evidence="2 3">
    <name type="scientific">Desulfomonile tiedjei (strain ATCC 49306 / DSM 6799 / DCB-1)</name>
    <dbReference type="NCBI Taxonomy" id="706587"/>
    <lineage>
        <taxon>Bacteria</taxon>
        <taxon>Pseudomonadati</taxon>
        <taxon>Thermodesulfobacteriota</taxon>
        <taxon>Desulfomonilia</taxon>
        <taxon>Desulfomonilales</taxon>
        <taxon>Desulfomonilaceae</taxon>
        <taxon>Desulfomonile</taxon>
    </lineage>
</organism>
<dbReference type="GO" id="GO:0004479">
    <property type="term" value="F:methionyl-tRNA formyltransferase activity"/>
    <property type="evidence" value="ECO:0007669"/>
    <property type="project" value="TreeGrafter"/>
</dbReference>
<keyword evidence="3" id="KW-1185">Reference proteome</keyword>
<dbReference type="EMBL" id="CP003360">
    <property type="protein sequence ID" value="AFM23640.1"/>
    <property type="molecule type" value="Genomic_DNA"/>
</dbReference>
<gene>
    <name evidence="2" type="ordered locus">Desti_0921</name>
</gene>
<dbReference type="RefSeq" id="WP_014808796.1">
    <property type="nucleotide sequence ID" value="NC_018025.1"/>
</dbReference>
<dbReference type="KEGG" id="dti:Desti_0921"/>
<dbReference type="OrthoDB" id="9806170at2"/>
<keyword evidence="2" id="KW-0808">Transferase</keyword>
<reference evidence="3" key="1">
    <citation type="submission" date="2012-06" db="EMBL/GenBank/DDBJ databases">
        <title>Complete sequence of chromosome of Desulfomonile tiedjei DSM 6799.</title>
        <authorList>
            <person name="Lucas S."/>
            <person name="Copeland A."/>
            <person name="Lapidus A."/>
            <person name="Glavina del Rio T."/>
            <person name="Dalin E."/>
            <person name="Tice H."/>
            <person name="Bruce D."/>
            <person name="Goodwin L."/>
            <person name="Pitluck S."/>
            <person name="Peters L."/>
            <person name="Ovchinnikova G."/>
            <person name="Zeytun A."/>
            <person name="Lu M."/>
            <person name="Kyrpides N."/>
            <person name="Mavromatis K."/>
            <person name="Ivanova N."/>
            <person name="Brettin T."/>
            <person name="Detter J.C."/>
            <person name="Han C."/>
            <person name="Larimer F."/>
            <person name="Land M."/>
            <person name="Hauser L."/>
            <person name="Markowitz V."/>
            <person name="Cheng J.-F."/>
            <person name="Hugenholtz P."/>
            <person name="Woyke T."/>
            <person name="Wu D."/>
            <person name="Spring S."/>
            <person name="Schroeder M."/>
            <person name="Brambilla E."/>
            <person name="Klenk H.-P."/>
            <person name="Eisen J.A."/>
        </authorList>
    </citation>
    <scope>NUCLEOTIDE SEQUENCE [LARGE SCALE GENOMIC DNA]</scope>
    <source>
        <strain evidence="3">ATCC 49306 / DSM 6799 / DCB-1</strain>
    </source>
</reference>
<dbReference type="InterPro" id="IPR002376">
    <property type="entry name" value="Formyl_transf_N"/>
</dbReference>
<dbReference type="AlphaFoldDB" id="I4C249"/>
<evidence type="ECO:0000259" key="1">
    <source>
        <dbReference type="Pfam" id="PF00551"/>
    </source>
</evidence>
<accession>I4C249</accession>
<evidence type="ECO:0000313" key="2">
    <source>
        <dbReference type="EMBL" id="AFM23640.1"/>
    </source>
</evidence>
<evidence type="ECO:0000313" key="3">
    <source>
        <dbReference type="Proteomes" id="UP000006055"/>
    </source>
</evidence>
<feature type="domain" description="Formyl transferase N-terminal" evidence="1">
    <location>
        <begin position="77"/>
        <end position="206"/>
    </location>
</feature>
<sequence>MRLVILTSVRRGYASRSVPVLCANPRLNVVRLILTNSTAPDFSKALVRKTRKTMRIGLLGALNGIRIRDWYKDEEVDDIEKVCSQHHVEIIESDHTNSARTAELLKECRADLGISLGNGYIASKIFSLPTYGTINVHTEILPRFQGAHSIIWPIYEGLQETGFTIHQIDDHIDTGPILFQEKYPIVLHPTLRETVKRNLETAWSHVPHAIAYVCENYLQLRDAAKIQDRGRPYTTPTIWQFLRMIRNHKKMIDNTT</sequence>
<dbReference type="GO" id="GO:0005829">
    <property type="term" value="C:cytosol"/>
    <property type="evidence" value="ECO:0007669"/>
    <property type="project" value="TreeGrafter"/>
</dbReference>
<dbReference type="STRING" id="706587.Desti_0921"/>